<feature type="domain" description="TFIIS central" evidence="2">
    <location>
        <begin position="464"/>
        <end position="576"/>
    </location>
</feature>
<feature type="compositionally biased region" description="Polar residues" evidence="1">
    <location>
        <begin position="262"/>
        <end position="273"/>
    </location>
</feature>
<feature type="compositionally biased region" description="Pro residues" evidence="1">
    <location>
        <begin position="1093"/>
        <end position="1103"/>
    </location>
</feature>
<dbReference type="PANTHER" id="PTHR11477:SF20">
    <property type="entry name" value="SPOC DOMAIN _ TRANSCRIPTION ELONGATION FACTOR S-II PROTEIN"/>
    <property type="match status" value="1"/>
</dbReference>
<dbReference type="Proteomes" id="UP001180020">
    <property type="component" value="Unassembled WGS sequence"/>
</dbReference>
<organism evidence="3 4">
    <name type="scientific">Acorus calamus</name>
    <name type="common">Sweet flag</name>
    <dbReference type="NCBI Taxonomy" id="4465"/>
    <lineage>
        <taxon>Eukaryota</taxon>
        <taxon>Viridiplantae</taxon>
        <taxon>Streptophyta</taxon>
        <taxon>Embryophyta</taxon>
        <taxon>Tracheophyta</taxon>
        <taxon>Spermatophyta</taxon>
        <taxon>Magnoliopsida</taxon>
        <taxon>Liliopsida</taxon>
        <taxon>Acoraceae</taxon>
        <taxon>Acorus</taxon>
    </lineage>
</organism>
<comment type="caution">
    <text evidence="3">The sequence shown here is derived from an EMBL/GenBank/DDBJ whole genome shotgun (WGS) entry which is preliminary data.</text>
</comment>
<feature type="region of interest" description="Disordered" evidence="1">
    <location>
        <begin position="946"/>
        <end position="1040"/>
    </location>
</feature>
<dbReference type="SUPFAM" id="SSF46942">
    <property type="entry name" value="Elongation factor TFIIS domain 2"/>
    <property type="match status" value="1"/>
</dbReference>
<dbReference type="GO" id="GO:0006351">
    <property type="term" value="P:DNA-templated transcription"/>
    <property type="evidence" value="ECO:0007669"/>
    <property type="project" value="InterPro"/>
</dbReference>
<feature type="compositionally biased region" description="Polar residues" evidence="1">
    <location>
        <begin position="1081"/>
        <end position="1092"/>
    </location>
</feature>
<evidence type="ECO:0000259" key="2">
    <source>
        <dbReference type="PROSITE" id="PS51321"/>
    </source>
</evidence>
<dbReference type="PROSITE" id="PS51321">
    <property type="entry name" value="TFIIS_CENTRAL"/>
    <property type="match status" value="1"/>
</dbReference>
<sequence length="1211" mass="133668">MSLNMGPHQLQFEHRQNPPVEPSPNGQSALPMSLGLQQVNRQSAQTELLPKSTIVFNPGSQQLHSLTNRPAAHTEPMPRIPNSMSVNTGSQQLSNQQSVMHVNHGPQQFPMATKQASPMETSPKFPYGMPMNLMTWQQLSTIANKRSTQMEPSPKVMPINSGPKHPPITKKRTTYGEASRKVQNSFPVNFGLQPLSSSNKRPAPAEPSPKGGNELSEAVREKLRESLTAALALVSEQQVKLPTEEKSSSSNHEQRQQPAVEKTSQNNQQQSDQPTEDKNSQSASTPMQADVVMQSGESISSAMETATSHLPDRPSGTLTFNNQDVDQKTSKGELSGTLTSTDPDAAQKYREGENFSSEILMAEDTSNSAKTWNCDGEDFELKHVLLDDEVSFNDNFFIKDELLQGNGLSWASELDVHLVEDQAGNNCKRPKLEPVEVTQKTKPDVVTQKTKPDVVTQKTKPDVVTQKIKPEQVVSDKNKLISQSPQSLATQIESELFKLYSGVNKKYKEKGRSLLFNLKDSSNPELRERVMSGDIVPERLCSMTAEELASKELSEWRTAKAKEFAQMVILVDSEVDTRRLVKKTHKGEFQVEVERDDSASVEVALGSNLLTQMPPRANEIESRKKEGKISPKPNVIETLEGAAIEEKVSSQGHGVLGDVTELNNEKADYMQELMVDELKDAEDLPPIVSLDEFMEALDSEPPFENLNGEGGKVHAMPSSDEKNSDNFVSKLDHTGPDSKDPVDAATDCNTSIKVDKIDVKDGANSKFDADVKSPAKTASDVKSSVLDLKSGTCPPGDASIGAEPIWAGLIQLNVSALVTVAGFFKSGEKTPTKDWPGSIEIKGRVRKEAFEKFLQDLRLSRSRGIMVLQFFWKEESLANGLTNLQETVESYIADERVGFAEPAPGIEIYLCPPHPQTTEMLERHLPEDQTEPIKGADKGLIGVVIWRKPTSHHRHSTKRQSSLKRQERNTTGVNVSLPSSRPSQPPPSDDDDDDVPPGFGPAARRDDDDLPEFDFIRGSQVPASSTSHSRPHVPPSQAHPVDQMRELVHRYGHGELGLSPITRPGATARPWNDDDDIPEWQPNQDQHQTQQAPLPPPPPPPLQPPMQHGYQMQTMNHHFMPMQPQQPMVPLPPPPPLSVPLQPVQQQTVHPTWHPSQWWSPIRGPADSGLVNPNHFGGGGGGGYNQTTIEGQYYGVPQNGMEWRPDINRGM</sequence>
<dbReference type="CDD" id="cd21538">
    <property type="entry name" value="SPOC_TFIIS"/>
    <property type="match status" value="1"/>
</dbReference>
<dbReference type="Pfam" id="PF07744">
    <property type="entry name" value="SPOC"/>
    <property type="match status" value="1"/>
</dbReference>
<dbReference type="SMART" id="SM00510">
    <property type="entry name" value="TFS2M"/>
    <property type="match status" value="1"/>
</dbReference>
<dbReference type="Pfam" id="PF07500">
    <property type="entry name" value="TFIIS_M"/>
    <property type="match status" value="1"/>
</dbReference>
<proteinExistence type="predicted"/>
<dbReference type="Gene3D" id="1.10.472.30">
    <property type="entry name" value="Transcription elongation factor S-II, central domain"/>
    <property type="match status" value="1"/>
</dbReference>
<feature type="region of interest" description="Disordered" evidence="1">
    <location>
        <begin position="1055"/>
        <end position="1103"/>
    </location>
</feature>
<dbReference type="InterPro" id="IPR003618">
    <property type="entry name" value="TFIIS_cen_dom"/>
</dbReference>
<gene>
    <name evidence="3" type="ORF">QJS10_CPA10g00493</name>
</gene>
<keyword evidence="4" id="KW-1185">Reference proteome</keyword>
<reference evidence="3" key="1">
    <citation type="journal article" date="2023" name="Nat. Commun.">
        <title>Diploid and tetraploid genomes of Acorus and the evolution of monocots.</title>
        <authorList>
            <person name="Ma L."/>
            <person name="Liu K.W."/>
            <person name="Li Z."/>
            <person name="Hsiao Y.Y."/>
            <person name="Qi Y."/>
            <person name="Fu T."/>
            <person name="Tang G.D."/>
            <person name="Zhang D."/>
            <person name="Sun W.H."/>
            <person name="Liu D.K."/>
            <person name="Li Y."/>
            <person name="Chen G.Z."/>
            <person name="Liu X.D."/>
            <person name="Liao X.Y."/>
            <person name="Jiang Y.T."/>
            <person name="Yu X."/>
            <person name="Hao Y."/>
            <person name="Huang J."/>
            <person name="Zhao X.W."/>
            <person name="Ke S."/>
            <person name="Chen Y.Y."/>
            <person name="Wu W.L."/>
            <person name="Hsu J.L."/>
            <person name="Lin Y.F."/>
            <person name="Huang M.D."/>
            <person name="Li C.Y."/>
            <person name="Huang L."/>
            <person name="Wang Z.W."/>
            <person name="Zhao X."/>
            <person name="Zhong W.Y."/>
            <person name="Peng D.H."/>
            <person name="Ahmad S."/>
            <person name="Lan S."/>
            <person name="Zhang J.S."/>
            <person name="Tsai W.C."/>
            <person name="Van de Peer Y."/>
            <person name="Liu Z.J."/>
        </authorList>
    </citation>
    <scope>NUCLEOTIDE SEQUENCE</scope>
    <source>
        <strain evidence="3">CP</strain>
    </source>
</reference>
<feature type="region of interest" description="Disordered" evidence="1">
    <location>
        <begin position="707"/>
        <end position="746"/>
    </location>
</feature>
<protein>
    <recommendedName>
        <fullName evidence="2">TFIIS central domain-containing protein</fullName>
    </recommendedName>
</protein>
<feature type="region of interest" description="Disordered" evidence="1">
    <location>
        <begin position="436"/>
        <end position="462"/>
    </location>
</feature>
<feature type="region of interest" description="Disordered" evidence="1">
    <location>
        <begin position="301"/>
        <end position="348"/>
    </location>
</feature>
<dbReference type="InterPro" id="IPR036575">
    <property type="entry name" value="TFIIS_cen_dom_sf"/>
</dbReference>
<dbReference type="GO" id="GO:0005634">
    <property type="term" value="C:nucleus"/>
    <property type="evidence" value="ECO:0007669"/>
    <property type="project" value="TreeGrafter"/>
</dbReference>
<dbReference type="InterPro" id="IPR012921">
    <property type="entry name" value="SPOC_C"/>
</dbReference>
<evidence type="ECO:0000313" key="4">
    <source>
        <dbReference type="Proteomes" id="UP001180020"/>
    </source>
</evidence>
<dbReference type="EMBL" id="JAUJYO010000010">
    <property type="protein sequence ID" value="KAK1305759.1"/>
    <property type="molecule type" value="Genomic_DNA"/>
</dbReference>
<feature type="compositionally biased region" description="Basic and acidic residues" evidence="1">
    <location>
        <begin position="242"/>
        <end position="255"/>
    </location>
</feature>
<feature type="region of interest" description="Disordered" evidence="1">
    <location>
        <begin position="148"/>
        <end position="216"/>
    </location>
</feature>
<reference evidence="3" key="2">
    <citation type="submission" date="2023-06" db="EMBL/GenBank/DDBJ databases">
        <authorList>
            <person name="Ma L."/>
            <person name="Liu K.-W."/>
            <person name="Li Z."/>
            <person name="Hsiao Y.-Y."/>
            <person name="Qi Y."/>
            <person name="Fu T."/>
            <person name="Tang G."/>
            <person name="Zhang D."/>
            <person name="Sun W.-H."/>
            <person name="Liu D.-K."/>
            <person name="Li Y."/>
            <person name="Chen G.-Z."/>
            <person name="Liu X.-D."/>
            <person name="Liao X.-Y."/>
            <person name="Jiang Y.-T."/>
            <person name="Yu X."/>
            <person name="Hao Y."/>
            <person name="Huang J."/>
            <person name="Zhao X.-W."/>
            <person name="Ke S."/>
            <person name="Chen Y.-Y."/>
            <person name="Wu W.-L."/>
            <person name="Hsu J.-L."/>
            <person name="Lin Y.-F."/>
            <person name="Huang M.-D."/>
            <person name="Li C.-Y."/>
            <person name="Huang L."/>
            <person name="Wang Z.-W."/>
            <person name="Zhao X."/>
            <person name="Zhong W.-Y."/>
            <person name="Peng D.-H."/>
            <person name="Ahmad S."/>
            <person name="Lan S."/>
            <person name="Zhang J.-S."/>
            <person name="Tsai W.-C."/>
            <person name="Van De Peer Y."/>
            <person name="Liu Z.-J."/>
        </authorList>
    </citation>
    <scope>NUCLEOTIDE SEQUENCE</scope>
    <source>
        <strain evidence="3">CP</strain>
        <tissue evidence="3">Leaves</tissue>
    </source>
</reference>
<feature type="region of interest" description="Disordered" evidence="1">
    <location>
        <begin position="238"/>
        <end position="288"/>
    </location>
</feature>
<evidence type="ECO:0000256" key="1">
    <source>
        <dbReference type="SAM" id="MobiDB-lite"/>
    </source>
</evidence>
<dbReference type="AlphaFoldDB" id="A0AAV9DXW6"/>
<feature type="compositionally biased region" description="Basic and acidic residues" evidence="1">
    <location>
        <begin position="719"/>
        <end position="742"/>
    </location>
</feature>
<name>A0AAV9DXW6_ACOCL</name>
<feature type="compositionally biased region" description="Basic residues" evidence="1">
    <location>
        <begin position="949"/>
        <end position="962"/>
    </location>
</feature>
<dbReference type="PANTHER" id="PTHR11477">
    <property type="entry name" value="TRANSCRIPTION FACTOR S-II ZINC FINGER DOMAIN-CONTAINING PROTEIN"/>
    <property type="match status" value="1"/>
</dbReference>
<accession>A0AAV9DXW6</accession>
<evidence type="ECO:0000313" key="3">
    <source>
        <dbReference type="EMBL" id="KAK1305759.1"/>
    </source>
</evidence>